<name>D3UIN8_HELM1</name>
<dbReference type="Proteomes" id="UP000001522">
    <property type="component" value="Chromosome"/>
</dbReference>
<organism evidence="1 2">
    <name type="scientific">Helicobacter mustelae (strain ATCC 43772 / CCUG 25715 / CIP 103759 / LMG 18044 / NCTC 12198 / R85-136P)</name>
    <name type="common">Campylobacter mustelae</name>
    <dbReference type="NCBI Taxonomy" id="679897"/>
    <lineage>
        <taxon>Bacteria</taxon>
        <taxon>Pseudomonadati</taxon>
        <taxon>Campylobacterota</taxon>
        <taxon>Epsilonproteobacteria</taxon>
        <taxon>Campylobacterales</taxon>
        <taxon>Helicobacteraceae</taxon>
        <taxon>Helicobacter</taxon>
    </lineage>
</organism>
<accession>D3UIN8</accession>
<keyword evidence="2" id="KW-1185">Reference proteome</keyword>
<proteinExistence type="predicted"/>
<dbReference type="InterPro" id="IPR011250">
    <property type="entry name" value="OMP/PagP_B-barrel"/>
</dbReference>
<gene>
    <name evidence="1" type="ordered locus">HMU11080</name>
</gene>
<reference evidence="1 2" key="1">
    <citation type="journal article" date="2010" name="BMC Genomics">
        <title>Comparative genomics and proteomics of Helicobacter mustelae, an ulcerogenic and carcinogenic gastric pathogen.</title>
        <authorList>
            <person name="O'Toole P.W."/>
            <person name="Snelling W.J."/>
            <person name="Canchaya C."/>
            <person name="Forde B.M."/>
            <person name="Hardie K.R."/>
            <person name="Josenhans C."/>
            <person name="Graham R.L.J."/>
            <person name="McMullan G."/>
            <person name="Parkhill J."/>
            <person name="Belda E."/>
            <person name="Bentley S.D."/>
        </authorList>
    </citation>
    <scope>NUCLEOTIDE SEQUENCE [LARGE SCALE GENOMIC DNA]</scope>
    <source>
        <strain evidence="2">ATCC 43772 / LMG 18044 / NCTC 12198 / 12198</strain>
    </source>
</reference>
<protein>
    <submittedName>
        <fullName evidence="1">Uncharacterized protein</fullName>
    </submittedName>
</protein>
<evidence type="ECO:0000313" key="1">
    <source>
        <dbReference type="EMBL" id="CBG40363.1"/>
    </source>
</evidence>
<dbReference type="KEGG" id="hms:HMU11080"/>
<sequence length="214" mass="24490">MLRRFFVGVCCLFALCPADQSVYTPIGFSYGQDYNKAREKSGFILGGGIGLPSATTQSLTFHRFRDVSSYGFHLLFGYQDFTSKFTPFPFNYFGARVLLEFYNTYHLTKQKAFNSNVLSIGYDLLYDIFPNKAQTFGLLLGVNIGMVRIQDFQSFSLSFGLKFGFSYAFSTKHRLEASYLIAESGPLQGDRFYFYSPYTINVTYTYLFAMPFKK</sequence>
<dbReference type="RefSeq" id="WP_013023433.1">
    <property type="nucleotide sequence ID" value="NC_013949.1"/>
</dbReference>
<dbReference type="HOGENOM" id="CLU_1287359_0_0_7"/>
<dbReference type="EMBL" id="FN555004">
    <property type="protein sequence ID" value="CBG40363.1"/>
    <property type="molecule type" value="Genomic_DNA"/>
</dbReference>
<dbReference type="AlphaFoldDB" id="D3UIN8"/>
<evidence type="ECO:0000313" key="2">
    <source>
        <dbReference type="Proteomes" id="UP000001522"/>
    </source>
</evidence>
<dbReference type="STRING" id="679897.HMU11080"/>
<dbReference type="SUPFAM" id="SSF56925">
    <property type="entry name" value="OMPA-like"/>
    <property type="match status" value="1"/>
</dbReference>